<evidence type="ECO:0000313" key="9">
    <source>
        <dbReference type="Proteomes" id="UP000278222"/>
    </source>
</evidence>
<dbReference type="InterPro" id="IPR023267">
    <property type="entry name" value="RCMT"/>
</dbReference>
<evidence type="ECO:0000256" key="5">
    <source>
        <dbReference type="ARBA" id="ARBA00022884"/>
    </source>
</evidence>
<dbReference type="PROSITE" id="PS01153">
    <property type="entry name" value="NOL1_NOP2_SUN"/>
    <property type="match status" value="1"/>
</dbReference>
<evidence type="ECO:0000259" key="7">
    <source>
        <dbReference type="PROSITE" id="PS51686"/>
    </source>
</evidence>
<dbReference type="InterPro" id="IPR018314">
    <property type="entry name" value="RsmB/NOL1/NOP2-like_CS"/>
</dbReference>
<dbReference type="GO" id="GO:0003723">
    <property type="term" value="F:RNA binding"/>
    <property type="evidence" value="ECO:0007669"/>
    <property type="project" value="UniProtKB-UniRule"/>
</dbReference>
<keyword evidence="9" id="KW-1185">Reference proteome</keyword>
<dbReference type="GO" id="GO:0008173">
    <property type="term" value="F:RNA methyltransferase activity"/>
    <property type="evidence" value="ECO:0007669"/>
    <property type="project" value="InterPro"/>
</dbReference>
<dbReference type="Gene3D" id="3.40.50.150">
    <property type="entry name" value="Vaccinia Virus protein VP39"/>
    <property type="match status" value="1"/>
</dbReference>
<evidence type="ECO:0000256" key="1">
    <source>
        <dbReference type="ARBA" id="ARBA00007494"/>
    </source>
</evidence>
<dbReference type="PANTHER" id="PTHR22807:SF53">
    <property type="entry name" value="RIBOSOMAL RNA SMALL SUBUNIT METHYLTRANSFERASE B-RELATED"/>
    <property type="match status" value="1"/>
</dbReference>
<dbReference type="RefSeq" id="WP_123688931.1">
    <property type="nucleotide sequence ID" value="NZ_AP019700.1"/>
</dbReference>
<keyword evidence="4 6" id="KW-0949">S-adenosyl-L-methionine</keyword>
<name>A0A3N1M762_9PROT</name>
<dbReference type="InterPro" id="IPR001678">
    <property type="entry name" value="MeTrfase_RsmB-F_NOP2_dom"/>
</dbReference>
<evidence type="ECO:0000313" key="8">
    <source>
        <dbReference type="EMBL" id="ROP99552.1"/>
    </source>
</evidence>
<dbReference type="EMBL" id="RJKX01000013">
    <property type="protein sequence ID" value="ROP99552.1"/>
    <property type="molecule type" value="Genomic_DNA"/>
</dbReference>
<dbReference type="Proteomes" id="UP000278222">
    <property type="component" value="Unassembled WGS sequence"/>
</dbReference>
<dbReference type="GO" id="GO:0001510">
    <property type="term" value="P:RNA methylation"/>
    <property type="evidence" value="ECO:0007669"/>
    <property type="project" value="InterPro"/>
</dbReference>
<dbReference type="InterPro" id="IPR029063">
    <property type="entry name" value="SAM-dependent_MTases_sf"/>
</dbReference>
<dbReference type="PRINTS" id="PR02008">
    <property type="entry name" value="RCMTFAMILY"/>
</dbReference>
<comment type="similarity">
    <text evidence="1 6">Belongs to the class I-like SAM-binding methyltransferase superfamily. RsmB/NOP family.</text>
</comment>
<feature type="active site" description="Nucleophile" evidence="6">
    <location>
        <position position="371"/>
    </location>
</feature>
<feature type="binding site" evidence="6">
    <location>
        <position position="318"/>
    </location>
    <ligand>
        <name>S-adenosyl-L-methionine</name>
        <dbReference type="ChEBI" id="CHEBI:59789"/>
    </ligand>
</feature>
<dbReference type="SUPFAM" id="SSF53335">
    <property type="entry name" value="S-adenosyl-L-methionine-dependent methyltransferases"/>
    <property type="match status" value="1"/>
</dbReference>
<organism evidence="8 9">
    <name type="scientific">Stella humosa</name>
    <dbReference type="NCBI Taxonomy" id="94"/>
    <lineage>
        <taxon>Bacteria</taxon>
        <taxon>Pseudomonadati</taxon>
        <taxon>Pseudomonadota</taxon>
        <taxon>Alphaproteobacteria</taxon>
        <taxon>Rhodospirillales</taxon>
        <taxon>Stellaceae</taxon>
        <taxon>Stella</taxon>
    </lineage>
</organism>
<dbReference type="PROSITE" id="PS51686">
    <property type="entry name" value="SAM_MT_RSMB_NOP"/>
    <property type="match status" value="1"/>
</dbReference>
<reference evidence="8 9" key="1">
    <citation type="submission" date="2018-11" db="EMBL/GenBank/DDBJ databases">
        <title>Genomic Encyclopedia of Type Strains, Phase IV (KMG-IV): sequencing the most valuable type-strain genomes for metagenomic binning, comparative biology and taxonomic classification.</title>
        <authorList>
            <person name="Goeker M."/>
        </authorList>
    </citation>
    <scope>NUCLEOTIDE SEQUENCE [LARGE SCALE GENOMIC DNA]</scope>
    <source>
        <strain evidence="8 9">DSM 5900</strain>
    </source>
</reference>
<keyword evidence="5 6" id="KW-0694">RNA-binding</keyword>
<protein>
    <submittedName>
        <fullName evidence="8">16S rRNA (Cytosine967-C5)-methyltransferase</fullName>
    </submittedName>
</protein>
<accession>A0A3N1M762</accession>
<dbReference type="AlphaFoldDB" id="A0A3N1M762"/>
<dbReference type="InterPro" id="IPR049560">
    <property type="entry name" value="MeTrfase_RsmB-F_NOP2_cat"/>
</dbReference>
<dbReference type="OrthoDB" id="9810297at2"/>
<keyword evidence="3 6" id="KW-0808">Transferase</keyword>
<comment type="caution">
    <text evidence="8">The sequence shown here is derived from an EMBL/GenBank/DDBJ whole genome shotgun (WGS) entry which is preliminary data.</text>
</comment>
<feature type="binding site" evidence="6">
    <location>
        <position position="271"/>
    </location>
    <ligand>
        <name>S-adenosyl-L-methionine</name>
        <dbReference type="ChEBI" id="CHEBI:59789"/>
    </ligand>
</feature>
<dbReference type="CDD" id="cd02440">
    <property type="entry name" value="AdoMet_MTases"/>
    <property type="match status" value="1"/>
</dbReference>
<dbReference type="Pfam" id="PF01189">
    <property type="entry name" value="Methyltr_RsmB-F"/>
    <property type="match status" value="1"/>
</dbReference>
<proteinExistence type="inferred from homology"/>
<dbReference type="Pfam" id="PF22458">
    <property type="entry name" value="RsmF-B_ferredox"/>
    <property type="match status" value="1"/>
</dbReference>
<dbReference type="PANTHER" id="PTHR22807">
    <property type="entry name" value="NOP2 YEAST -RELATED NOL1/NOP2/FMU SUN DOMAIN-CONTAINING"/>
    <property type="match status" value="1"/>
</dbReference>
<sequence length="436" mass="47755">MTPAARIAAAIELVERIEGSRTPTDAILADYFRERRYIGSKDRGAVSETVYAYLRRRGQVDWWIARQGWGRVGTTPRARMLGLLMLERGADAGEIAHLFDDGPYHPRRPNPDEQGIVQALAGYPIGHPDQPAWVSANYPEWLHPRLEAQFGTTVADEMAALDVPAPLDLRVNALAGSRDAAITALARDQIRAVPTQWSPWGLRLEKRVALQTVAAWKAGLVEVQDEGSQLVAILLGARAGMRVVDFCAGAGGKTLAIAAGMENKGQIIACDTSAKRLDGATLRLRRAGVHNVERRLMESERDKWVKRHAGAFDRVLVDAPCTGTGTWRRNPDGRWRLSEQDIVELVDLQGRILDSAARLVKPGGRLVYATCSILADENEAQVDRFLAAHPGFRVVPPADAWPADLPNPAAEGPYMRLTPARHGTDGFFAALLERGV</sequence>
<gene>
    <name evidence="8" type="ORF">EDC65_1334</name>
</gene>
<evidence type="ECO:0000256" key="4">
    <source>
        <dbReference type="ARBA" id="ARBA00022691"/>
    </source>
</evidence>
<evidence type="ECO:0000256" key="6">
    <source>
        <dbReference type="PROSITE-ProRule" id="PRU01023"/>
    </source>
</evidence>
<feature type="domain" description="SAM-dependent MTase RsmB/NOP-type" evidence="7">
    <location>
        <begin position="157"/>
        <end position="435"/>
    </location>
</feature>
<dbReference type="InterPro" id="IPR054728">
    <property type="entry name" value="RsmB-like_ferredoxin"/>
</dbReference>
<evidence type="ECO:0000256" key="3">
    <source>
        <dbReference type="ARBA" id="ARBA00022679"/>
    </source>
</evidence>
<keyword evidence="2 6" id="KW-0489">Methyltransferase</keyword>
<evidence type="ECO:0000256" key="2">
    <source>
        <dbReference type="ARBA" id="ARBA00022603"/>
    </source>
</evidence>
<comment type="caution">
    <text evidence="6">Lacks conserved residue(s) required for the propagation of feature annotation.</text>
</comment>